<evidence type="ECO:0000313" key="3">
    <source>
        <dbReference type="Proteomes" id="UP001550210"/>
    </source>
</evidence>
<name>A0ABV2V7B3_9ACTN</name>
<dbReference type="InterPro" id="IPR051678">
    <property type="entry name" value="AGP_Transferase"/>
</dbReference>
<dbReference type="PANTHER" id="PTHR21310">
    <property type="entry name" value="AMINOGLYCOSIDE PHOSPHOTRANSFERASE-RELATED-RELATED"/>
    <property type="match status" value="1"/>
</dbReference>
<organism evidence="2 3">
    <name type="scientific">Streptomyces ossamyceticus</name>
    <dbReference type="NCBI Taxonomy" id="249581"/>
    <lineage>
        <taxon>Bacteria</taxon>
        <taxon>Bacillati</taxon>
        <taxon>Actinomycetota</taxon>
        <taxon>Actinomycetes</taxon>
        <taxon>Kitasatosporales</taxon>
        <taxon>Streptomycetaceae</taxon>
        <taxon>Streptomyces</taxon>
    </lineage>
</organism>
<comment type="caution">
    <text evidence="2">The sequence shown here is derived from an EMBL/GenBank/DDBJ whole genome shotgun (WGS) entry which is preliminary data.</text>
</comment>
<feature type="domain" description="Aminoglycoside phosphotransferase" evidence="1">
    <location>
        <begin position="38"/>
        <end position="215"/>
    </location>
</feature>
<dbReference type="Proteomes" id="UP001550210">
    <property type="component" value="Unassembled WGS sequence"/>
</dbReference>
<dbReference type="EC" id="2.7.1.-" evidence="2"/>
<dbReference type="InterPro" id="IPR011009">
    <property type="entry name" value="Kinase-like_dom_sf"/>
</dbReference>
<proteinExistence type="predicted"/>
<keyword evidence="3" id="KW-1185">Reference proteome</keyword>
<dbReference type="Gene3D" id="3.90.1200.10">
    <property type="match status" value="1"/>
</dbReference>
<evidence type="ECO:0000313" key="2">
    <source>
        <dbReference type="EMBL" id="MET9849721.1"/>
    </source>
</evidence>
<dbReference type="GO" id="GO:0016740">
    <property type="term" value="F:transferase activity"/>
    <property type="evidence" value="ECO:0007669"/>
    <property type="project" value="UniProtKB-KW"/>
</dbReference>
<accession>A0ABV2V7B3</accession>
<dbReference type="EMBL" id="JBEXPZ010000057">
    <property type="protein sequence ID" value="MET9849721.1"/>
    <property type="molecule type" value="Genomic_DNA"/>
</dbReference>
<gene>
    <name evidence="2" type="ORF">ABZZ21_35285</name>
</gene>
<sequence length="297" mass="32960">MLGGDVTVHEAELRYGPFGPATVKPYAMTRRAVDGGSLLKVYAGIDPEGRRHREAETVRHAAQWGLSVPEVLATGECGAGSWSVFRMLPGVPCGVRTDRAIEVYIDHVLGLTGRLHRTSPGLTPGSGWSGEQGRPATQHQFLLDQFSQRCRQRPWWAALAEVLQPLETHPVVYLHGDLKPEHLLVHDHHLSVVDWEASARGPAVLDYTDVAFHLVRDLLYMGVKPSRVPIDLIARLPFNGPVLAWRLLLWLDRRRPRDIDLMAFRDLHRVAAEDHAATGYASLARAVSAMRTAGVPR</sequence>
<dbReference type="PANTHER" id="PTHR21310:SF15">
    <property type="entry name" value="AMINOGLYCOSIDE PHOSPHOTRANSFERASE DOMAIN-CONTAINING PROTEIN"/>
    <property type="match status" value="1"/>
</dbReference>
<evidence type="ECO:0000259" key="1">
    <source>
        <dbReference type="Pfam" id="PF01636"/>
    </source>
</evidence>
<dbReference type="Pfam" id="PF01636">
    <property type="entry name" value="APH"/>
    <property type="match status" value="1"/>
</dbReference>
<dbReference type="Gene3D" id="3.30.200.150">
    <property type="match status" value="1"/>
</dbReference>
<dbReference type="RefSeq" id="WP_355402430.1">
    <property type="nucleotide sequence ID" value="NZ_JBEXPZ010000057.1"/>
</dbReference>
<reference evidence="2 3" key="1">
    <citation type="submission" date="2024-06" db="EMBL/GenBank/DDBJ databases">
        <title>The Natural Products Discovery Center: Release of the First 8490 Sequenced Strains for Exploring Actinobacteria Biosynthetic Diversity.</title>
        <authorList>
            <person name="Kalkreuter E."/>
            <person name="Kautsar S.A."/>
            <person name="Yang D."/>
            <person name="Bader C.D."/>
            <person name="Teijaro C.N."/>
            <person name="Fluegel L."/>
            <person name="Davis C.M."/>
            <person name="Simpson J.R."/>
            <person name="Lauterbach L."/>
            <person name="Steele A.D."/>
            <person name="Gui C."/>
            <person name="Meng S."/>
            <person name="Li G."/>
            <person name="Viehrig K."/>
            <person name="Ye F."/>
            <person name="Su P."/>
            <person name="Kiefer A.F."/>
            <person name="Nichols A."/>
            <person name="Cepeda A.J."/>
            <person name="Yan W."/>
            <person name="Fan B."/>
            <person name="Jiang Y."/>
            <person name="Adhikari A."/>
            <person name="Zheng C.-J."/>
            <person name="Schuster L."/>
            <person name="Cowan T.M."/>
            <person name="Smanski M.J."/>
            <person name="Chevrette M.G."/>
            <person name="De Carvalho L.P.S."/>
            <person name="Shen B."/>
        </authorList>
    </citation>
    <scope>NUCLEOTIDE SEQUENCE [LARGE SCALE GENOMIC DNA]</scope>
    <source>
        <strain evidence="2 3">NPDC006434</strain>
    </source>
</reference>
<dbReference type="InterPro" id="IPR002575">
    <property type="entry name" value="Aminoglycoside_PTrfase"/>
</dbReference>
<keyword evidence="2" id="KW-0808">Transferase</keyword>
<dbReference type="SUPFAM" id="SSF56112">
    <property type="entry name" value="Protein kinase-like (PK-like)"/>
    <property type="match status" value="1"/>
</dbReference>
<protein>
    <submittedName>
        <fullName evidence="2">Aminoglycoside phosphotransferase family protein</fullName>
        <ecNumber evidence="2">2.7.1.-</ecNumber>
    </submittedName>
</protein>